<proteinExistence type="predicted"/>
<dbReference type="Proteomes" id="UP000178585">
    <property type="component" value="Unassembled WGS sequence"/>
</dbReference>
<dbReference type="EMBL" id="MEWZ01000034">
    <property type="protein sequence ID" value="OGC85944.1"/>
    <property type="molecule type" value="Genomic_DNA"/>
</dbReference>
<reference evidence="2 3" key="1">
    <citation type="journal article" date="2016" name="Nat. Commun.">
        <title>Thousands of microbial genomes shed light on interconnected biogeochemical processes in an aquifer system.</title>
        <authorList>
            <person name="Anantharaman K."/>
            <person name="Brown C.T."/>
            <person name="Hug L.A."/>
            <person name="Sharon I."/>
            <person name="Castelle C.J."/>
            <person name="Probst A.J."/>
            <person name="Thomas B.C."/>
            <person name="Singh A."/>
            <person name="Wilkins M.J."/>
            <person name="Karaoz U."/>
            <person name="Brodie E.L."/>
            <person name="Williams K.H."/>
            <person name="Hubbard S.S."/>
            <person name="Banfield J.F."/>
        </authorList>
    </citation>
    <scope>NUCLEOTIDE SEQUENCE [LARGE SCALE GENOMIC DNA]</scope>
</reference>
<evidence type="ECO:0000256" key="1">
    <source>
        <dbReference type="SAM" id="Phobius"/>
    </source>
</evidence>
<keyword evidence="1" id="KW-1133">Transmembrane helix</keyword>
<protein>
    <submittedName>
        <fullName evidence="2">Uncharacterized protein</fullName>
    </submittedName>
</protein>
<comment type="caution">
    <text evidence="2">The sequence shown here is derived from an EMBL/GenBank/DDBJ whole genome shotgun (WGS) entry which is preliminary data.</text>
</comment>
<gene>
    <name evidence="2" type="ORF">A2949_01195</name>
</gene>
<name>A0A1F4XWE5_9BACT</name>
<feature type="transmembrane region" description="Helical" evidence="1">
    <location>
        <begin position="98"/>
        <end position="116"/>
    </location>
</feature>
<keyword evidence="1" id="KW-0472">Membrane</keyword>
<evidence type="ECO:0000313" key="2">
    <source>
        <dbReference type="EMBL" id="OGC85944.1"/>
    </source>
</evidence>
<evidence type="ECO:0000313" key="3">
    <source>
        <dbReference type="Proteomes" id="UP000178585"/>
    </source>
</evidence>
<sequence>MGTIVNIKKCLVVLPTLLASFLSAPLWVYAQFDESGFITAYSGSGTNLGPIKQLVASIGTVVNLLIPIAIAVALIVFFWGLIKYIWGSGKGHDQGKRVMIAGLVSLFVMVSVWGIIRLAQGALLSGNQTGSIQIPRFPGQ</sequence>
<organism evidence="2 3">
    <name type="scientific">Candidatus Adlerbacteria bacterium RIFCSPLOWO2_01_FULL_54_21b</name>
    <dbReference type="NCBI Taxonomy" id="1797245"/>
    <lineage>
        <taxon>Bacteria</taxon>
        <taxon>Candidatus Adleribacteriota</taxon>
    </lineage>
</organism>
<dbReference type="AlphaFoldDB" id="A0A1F4XWE5"/>
<keyword evidence="1" id="KW-0812">Transmembrane</keyword>
<accession>A0A1F4XWE5</accession>
<feature type="transmembrane region" description="Helical" evidence="1">
    <location>
        <begin position="54"/>
        <end position="86"/>
    </location>
</feature>
<dbReference type="STRING" id="1797245.A2949_01195"/>